<accession>B8FC79</accession>
<dbReference type="AlphaFoldDB" id="B8FC79"/>
<evidence type="ECO:0000313" key="3">
    <source>
        <dbReference type="Proteomes" id="UP000000739"/>
    </source>
</evidence>
<protein>
    <submittedName>
        <fullName evidence="2">Uncharacterized protein</fullName>
    </submittedName>
</protein>
<dbReference type="Proteomes" id="UP000000739">
    <property type="component" value="Chromosome"/>
</dbReference>
<feature type="region of interest" description="Disordered" evidence="1">
    <location>
        <begin position="1"/>
        <end position="38"/>
    </location>
</feature>
<dbReference type="RefSeq" id="WP_015948548.1">
    <property type="nucleotide sequence ID" value="NC_011768.1"/>
</dbReference>
<evidence type="ECO:0000256" key="1">
    <source>
        <dbReference type="SAM" id="MobiDB-lite"/>
    </source>
</evidence>
<dbReference type="HOGENOM" id="CLU_1649376_0_0_7"/>
<feature type="compositionally biased region" description="Polar residues" evidence="1">
    <location>
        <begin position="8"/>
        <end position="21"/>
    </location>
</feature>
<dbReference type="EMBL" id="CP001322">
    <property type="protein sequence ID" value="ACL05497.1"/>
    <property type="molecule type" value="Genomic_DNA"/>
</dbReference>
<keyword evidence="3" id="KW-1185">Reference proteome</keyword>
<gene>
    <name evidence="2" type="ordered locus">Dalk_3811</name>
</gene>
<dbReference type="KEGG" id="dal:Dalk_3811"/>
<name>B8FC79_DESAL</name>
<organism evidence="2 3">
    <name type="scientific">Desulfatibacillum aliphaticivorans</name>
    <dbReference type="NCBI Taxonomy" id="218208"/>
    <lineage>
        <taxon>Bacteria</taxon>
        <taxon>Pseudomonadati</taxon>
        <taxon>Thermodesulfobacteriota</taxon>
        <taxon>Desulfobacteria</taxon>
        <taxon>Desulfobacterales</taxon>
        <taxon>Desulfatibacillaceae</taxon>
        <taxon>Desulfatibacillum</taxon>
    </lineage>
</organism>
<sequence>MTQDKTHKSAPQTGGTCTVSAKSRVREPGENPNGAVTLSGYEMEILRSRERALDAQRAAEDATRKAGAAQGRKIVQSVRLKKGAAREVVYLTNAVEEASAEIRESARQARLCMLEAMESASVEFSRLLDMEVHRSLDNAREALSRMVEERVREAVKKEEE</sequence>
<evidence type="ECO:0000313" key="2">
    <source>
        <dbReference type="EMBL" id="ACL05497.1"/>
    </source>
</evidence>
<reference evidence="2 3" key="1">
    <citation type="journal article" date="2012" name="Environ. Microbiol.">
        <title>The genome sequence of Desulfatibacillum alkenivorans AK-01: a blueprint for anaerobic alkane oxidation.</title>
        <authorList>
            <person name="Callaghan A.V."/>
            <person name="Morris B.E."/>
            <person name="Pereira I.A."/>
            <person name="McInerney M.J."/>
            <person name="Austin R.N."/>
            <person name="Groves J.T."/>
            <person name="Kukor J.J."/>
            <person name="Suflita J.M."/>
            <person name="Young L.Y."/>
            <person name="Zylstra G.J."/>
            <person name="Wawrik B."/>
        </authorList>
    </citation>
    <scope>NUCLEOTIDE SEQUENCE [LARGE SCALE GENOMIC DNA]</scope>
    <source>
        <strain evidence="2 3">AK-01</strain>
    </source>
</reference>
<proteinExistence type="predicted"/>